<name>A0A3A6QB85_9EURY</name>
<comment type="caution">
    <text evidence="2">The sequence shown here is derived from an EMBL/GenBank/DDBJ whole genome shotgun (WGS) entry which is preliminary data.</text>
</comment>
<keyword evidence="3" id="KW-1185">Reference proteome</keyword>
<dbReference type="InterPro" id="IPR041633">
    <property type="entry name" value="Polbeta"/>
</dbReference>
<dbReference type="AlphaFoldDB" id="A0A3A6QB85"/>
<dbReference type="Gene3D" id="3.30.460.10">
    <property type="entry name" value="Beta Polymerase, domain 2"/>
    <property type="match status" value="1"/>
</dbReference>
<dbReference type="OrthoDB" id="297141at2157"/>
<evidence type="ECO:0000259" key="1">
    <source>
        <dbReference type="Pfam" id="PF18765"/>
    </source>
</evidence>
<protein>
    <recommendedName>
        <fullName evidence="1">Polymerase beta nucleotidyltransferase domain-containing protein</fullName>
    </recommendedName>
</protein>
<gene>
    <name evidence="2" type="ORF">DP106_08140</name>
</gene>
<dbReference type="InterPro" id="IPR052930">
    <property type="entry name" value="TA_antitoxin_MntA"/>
</dbReference>
<sequence length="144" mass="15322">MPRADADSDTDGSIRAEIQRVLSAHPVSFAMLFGSTARESIATADDIDLAVELGTHRPADDGYSDVYLKLVGDLEAALPTEVDVVDVHTMNESFATVVFDTGEVLVGDDRRSELAACVTGAGPSAERARNRVTAAADRLTEQNE</sequence>
<dbReference type="CDD" id="cd05403">
    <property type="entry name" value="NT_KNTase_like"/>
    <property type="match status" value="1"/>
</dbReference>
<reference evidence="2 3" key="1">
    <citation type="submission" date="2018-06" db="EMBL/GenBank/DDBJ databases">
        <title>Halonotius sp. F13-13 a new haloarchaeeon isolated from a solar saltern from Isla Cristina, Huelva, Spain.</title>
        <authorList>
            <person name="Duran-Viseras A."/>
            <person name="Sanchez-Porro C."/>
            <person name="Ventosa A."/>
        </authorList>
    </citation>
    <scope>NUCLEOTIDE SEQUENCE [LARGE SCALE GENOMIC DNA]</scope>
    <source>
        <strain evidence="2 3">CECT 7525</strain>
    </source>
</reference>
<dbReference type="PANTHER" id="PTHR43852">
    <property type="entry name" value="NUCLEOTIDYLTRANSFERASE"/>
    <property type="match status" value="1"/>
</dbReference>
<dbReference type="EMBL" id="QMDW01000009">
    <property type="protein sequence ID" value="RJX49700.1"/>
    <property type="molecule type" value="Genomic_DNA"/>
</dbReference>
<evidence type="ECO:0000313" key="2">
    <source>
        <dbReference type="EMBL" id="RJX49700.1"/>
    </source>
</evidence>
<feature type="domain" description="Polymerase beta nucleotidyltransferase" evidence="1">
    <location>
        <begin position="17"/>
        <end position="110"/>
    </location>
</feature>
<dbReference type="PANTHER" id="PTHR43852:SF3">
    <property type="entry name" value="NUCLEOTIDYLTRANSFERASE"/>
    <property type="match status" value="1"/>
</dbReference>
<accession>A0A3A6QB85</accession>
<dbReference type="SUPFAM" id="SSF81301">
    <property type="entry name" value="Nucleotidyltransferase"/>
    <property type="match status" value="1"/>
</dbReference>
<organism evidence="2 3">
    <name type="scientific">Halonotius pteroides</name>
    <dbReference type="NCBI Taxonomy" id="268735"/>
    <lineage>
        <taxon>Archaea</taxon>
        <taxon>Methanobacteriati</taxon>
        <taxon>Methanobacteriota</taxon>
        <taxon>Stenosarchaea group</taxon>
        <taxon>Halobacteria</taxon>
        <taxon>Halobacteriales</taxon>
        <taxon>Haloferacaceae</taxon>
        <taxon>Halonotius</taxon>
    </lineage>
</organism>
<dbReference type="InterPro" id="IPR043519">
    <property type="entry name" value="NT_sf"/>
</dbReference>
<dbReference type="Proteomes" id="UP000281564">
    <property type="component" value="Unassembled WGS sequence"/>
</dbReference>
<dbReference type="RefSeq" id="WP_120084604.1">
    <property type="nucleotide sequence ID" value="NZ_QMDW01000009.1"/>
</dbReference>
<proteinExistence type="predicted"/>
<evidence type="ECO:0000313" key="3">
    <source>
        <dbReference type="Proteomes" id="UP000281564"/>
    </source>
</evidence>
<dbReference type="Pfam" id="PF18765">
    <property type="entry name" value="Polbeta"/>
    <property type="match status" value="1"/>
</dbReference>